<dbReference type="InterPro" id="IPR005135">
    <property type="entry name" value="Endo/exonuclease/phosphatase"/>
</dbReference>
<gene>
    <name evidence="2" type="ORF">AKJ55_01045</name>
</gene>
<dbReference type="InterPro" id="IPR036691">
    <property type="entry name" value="Endo/exonu/phosph_ase_sf"/>
</dbReference>
<dbReference type="EMBL" id="LHYI01000019">
    <property type="protein sequence ID" value="KXB08415.1"/>
    <property type="molecule type" value="Genomic_DNA"/>
</dbReference>
<reference evidence="2 3" key="1">
    <citation type="journal article" date="2016" name="Sci. Rep.">
        <title>Metabolic traits of an uncultured archaeal lineage -MSBL1- from brine pools of the Red Sea.</title>
        <authorList>
            <person name="Mwirichia R."/>
            <person name="Alam I."/>
            <person name="Rashid M."/>
            <person name="Vinu M."/>
            <person name="Ba-Alawi W."/>
            <person name="Anthony Kamau A."/>
            <person name="Kamanda Ngugi D."/>
            <person name="Goker M."/>
            <person name="Klenk H.P."/>
            <person name="Bajic V."/>
            <person name="Stingl U."/>
        </authorList>
    </citation>
    <scope>NUCLEOTIDE SEQUENCE [LARGE SCALE GENOMIC DNA]</scope>
    <source>
        <strain evidence="2">SCGC-AAA382M17</strain>
    </source>
</reference>
<accession>A0ABR5TJK2</accession>
<evidence type="ECO:0000313" key="3">
    <source>
        <dbReference type="Proteomes" id="UP000070633"/>
    </source>
</evidence>
<dbReference type="Pfam" id="PF03372">
    <property type="entry name" value="Exo_endo_phos"/>
    <property type="match status" value="1"/>
</dbReference>
<dbReference type="SUPFAM" id="SSF56219">
    <property type="entry name" value="DNase I-like"/>
    <property type="match status" value="1"/>
</dbReference>
<feature type="domain" description="Endonuclease/exonuclease/phosphatase" evidence="1">
    <location>
        <begin position="17"/>
        <end position="209"/>
    </location>
</feature>
<keyword evidence="3" id="KW-1185">Reference proteome</keyword>
<dbReference type="Proteomes" id="UP000070633">
    <property type="component" value="Unassembled WGS sequence"/>
</dbReference>
<comment type="caution">
    <text evidence="2">The sequence shown here is derived from an EMBL/GenBank/DDBJ whole genome shotgun (WGS) entry which is preliminary data.</text>
</comment>
<proteinExistence type="predicted"/>
<evidence type="ECO:0000313" key="2">
    <source>
        <dbReference type="EMBL" id="KXB08415.1"/>
    </source>
</evidence>
<dbReference type="Gene3D" id="3.60.10.10">
    <property type="entry name" value="Endonuclease/exonuclease/phosphatase"/>
    <property type="match status" value="1"/>
</dbReference>
<name>A0ABR5TJK2_9EURY</name>
<evidence type="ECO:0000259" key="1">
    <source>
        <dbReference type="Pfam" id="PF03372"/>
    </source>
</evidence>
<protein>
    <recommendedName>
        <fullName evidence="1">Endonuclease/exonuclease/phosphatase domain-containing protein</fullName>
    </recommendedName>
</protein>
<sequence length="503" mass="57350">MYYGKNTDFCDVSNNSVAERQSHLKKILNYVRPDIFTVNELDGNASEPIKNDATHLLDNTLNVNGITYYRKAPFQKTYLANTLFYNANKLRLYSYKPIPFYVGNHEKIFNAYTFYYNGRHLSQSLDTTFLTCFVIHLKSGNDDTDALQRANEAEILMDYIDNEMPNSGNYIICGDLNVYSSGERAFQILTKSCTTKSGFYDPVDQSGNWHNNEKYKLYHTQSTHLGDGCFSSGGMDDRFDFILLSNAIMGGVKGIRYIQDSYEILGQDGQGFNSLLRVKNNEAVPVRIAKALYNFSDHLPVKLSLRIDEDPAVELSFDSVYHRPMNPLLGDSIWVFAQLTDTERQVSSLKLIWGKESQHHPNQAEMKLSGNFYSSGLKSPGETFRIYYKVIACDSSGTVVYTSGEKEVVFEENTTAQINSVKNKDFKISNPVKNQLNLYFTGNLQDDLFIVIVGITGEVKFRKLYSGLYRRRLTIPVSFLPPGVYWIKVRCKNFVGINMFIKH</sequence>
<organism evidence="2 3">
    <name type="scientific">candidate division MSBL1 archaeon SCGC-AAA382M17</name>
    <dbReference type="NCBI Taxonomy" id="1698284"/>
    <lineage>
        <taxon>Archaea</taxon>
        <taxon>Methanobacteriati</taxon>
        <taxon>Methanobacteriota</taxon>
        <taxon>candidate division MSBL1</taxon>
    </lineage>
</organism>